<dbReference type="PROSITE" id="PS50931">
    <property type="entry name" value="HTH_LYSR"/>
    <property type="match status" value="1"/>
</dbReference>
<dbReference type="InterPro" id="IPR000847">
    <property type="entry name" value="LysR_HTH_N"/>
</dbReference>
<dbReference type="SUPFAM" id="SSF53850">
    <property type="entry name" value="Periplasmic binding protein-like II"/>
    <property type="match status" value="1"/>
</dbReference>
<dbReference type="PANTHER" id="PTHR30293:SF0">
    <property type="entry name" value="NITROGEN ASSIMILATION REGULATORY PROTEIN NAC"/>
    <property type="match status" value="1"/>
</dbReference>
<feature type="domain" description="HTH lysR-type" evidence="6">
    <location>
        <begin position="16"/>
        <end position="72"/>
    </location>
</feature>
<reference evidence="8" key="1">
    <citation type="submission" date="2017-05" db="EMBL/GenBank/DDBJ databases">
        <title>Complete and WGS of Bordetella genogroups.</title>
        <authorList>
            <person name="Spilker T."/>
            <person name="Lipuma J."/>
        </authorList>
    </citation>
    <scope>NUCLEOTIDE SEQUENCE [LARGE SCALE GENOMIC DNA]</scope>
    <source>
        <strain evidence="8">AU8256</strain>
    </source>
</reference>
<dbReference type="RefSeq" id="WP_094807481.1">
    <property type="nucleotide sequence ID" value="NZ_NEVT01000007.1"/>
</dbReference>
<dbReference type="GO" id="GO:0003700">
    <property type="term" value="F:DNA-binding transcription factor activity"/>
    <property type="evidence" value="ECO:0007669"/>
    <property type="project" value="InterPro"/>
</dbReference>
<keyword evidence="2" id="KW-0805">Transcription regulation</keyword>
<protein>
    <submittedName>
        <fullName evidence="7">LysR family transcriptional regulator</fullName>
    </submittedName>
</protein>
<dbReference type="GO" id="GO:2000142">
    <property type="term" value="P:regulation of DNA-templated transcription initiation"/>
    <property type="evidence" value="ECO:0007669"/>
    <property type="project" value="TreeGrafter"/>
</dbReference>
<dbReference type="InterPro" id="IPR005119">
    <property type="entry name" value="LysR_subst-bd"/>
</dbReference>
<dbReference type="GO" id="GO:0003677">
    <property type="term" value="F:DNA binding"/>
    <property type="evidence" value="ECO:0007669"/>
    <property type="project" value="UniProtKB-KW"/>
</dbReference>
<sequence length="325" mass="35935">MPSAKATGLSLDITADLHKWRAFLAIAELGSITRAALYLDQDQSVLSRRINALERECNARLFNRTGRGVQLSEVGTRLFPLVRTLLGDAERLELELNGQAREPAGEVTLGLLPSTAHPLIRRLFSRLRKAFPKVHLKILEGSSGQIEEWLTDNRVDIAILYRYGEKCPPGEQALAYVDSYLVGAADDPRTRADDIPFAELDGLPFILPGAPNGVRNALDGLARARKITIAPLIEADSLPLMKSIVAQERMYTVLPLHAVWQEVQEGWLSAALLRDPSMGRIISMALSRTKGPGRTVMEVAAQIEDLVREMGDEGVWRTRLEKATE</sequence>
<comment type="similarity">
    <text evidence="1">Belongs to the LysR transcriptional regulatory family.</text>
</comment>
<dbReference type="Gene3D" id="3.40.190.10">
    <property type="entry name" value="Periplasmic binding protein-like II"/>
    <property type="match status" value="2"/>
</dbReference>
<proteinExistence type="inferred from homology"/>
<evidence type="ECO:0000259" key="6">
    <source>
        <dbReference type="PROSITE" id="PS50931"/>
    </source>
</evidence>
<evidence type="ECO:0000313" key="8">
    <source>
        <dbReference type="Proteomes" id="UP000215633"/>
    </source>
</evidence>
<keyword evidence="8" id="KW-1185">Reference proteome</keyword>
<evidence type="ECO:0000313" key="7">
    <source>
        <dbReference type="EMBL" id="OZI73767.1"/>
    </source>
</evidence>
<evidence type="ECO:0000256" key="1">
    <source>
        <dbReference type="ARBA" id="ARBA00009437"/>
    </source>
</evidence>
<dbReference type="Gene3D" id="1.10.10.10">
    <property type="entry name" value="Winged helix-like DNA-binding domain superfamily/Winged helix DNA-binding domain"/>
    <property type="match status" value="1"/>
</dbReference>
<keyword evidence="5" id="KW-0804">Transcription</keyword>
<keyword evidence="3" id="KW-0238">DNA-binding</keyword>
<dbReference type="SUPFAM" id="SSF46785">
    <property type="entry name" value="Winged helix' DNA-binding domain"/>
    <property type="match status" value="1"/>
</dbReference>
<dbReference type="PANTHER" id="PTHR30293">
    <property type="entry name" value="TRANSCRIPTIONAL REGULATORY PROTEIN NAC-RELATED"/>
    <property type="match status" value="1"/>
</dbReference>
<evidence type="ECO:0000256" key="5">
    <source>
        <dbReference type="ARBA" id="ARBA00023163"/>
    </source>
</evidence>
<organism evidence="7 8">
    <name type="scientific">Bordetella genomosp. 2</name>
    <dbReference type="NCBI Taxonomy" id="1983456"/>
    <lineage>
        <taxon>Bacteria</taxon>
        <taxon>Pseudomonadati</taxon>
        <taxon>Pseudomonadota</taxon>
        <taxon>Betaproteobacteria</taxon>
        <taxon>Burkholderiales</taxon>
        <taxon>Alcaligenaceae</taxon>
        <taxon>Bordetella</taxon>
    </lineage>
</organism>
<dbReference type="InterPro" id="IPR036388">
    <property type="entry name" value="WH-like_DNA-bd_sf"/>
</dbReference>
<dbReference type="Pfam" id="PF00126">
    <property type="entry name" value="HTH_1"/>
    <property type="match status" value="1"/>
</dbReference>
<evidence type="ECO:0000256" key="2">
    <source>
        <dbReference type="ARBA" id="ARBA00023015"/>
    </source>
</evidence>
<dbReference type="InterPro" id="IPR036390">
    <property type="entry name" value="WH_DNA-bd_sf"/>
</dbReference>
<keyword evidence="4" id="KW-0010">Activator</keyword>
<dbReference type="Proteomes" id="UP000215633">
    <property type="component" value="Unassembled WGS sequence"/>
</dbReference>
<comment type="caution">
    <text evidence="7">The sequence shown here is derived from an EMBL/GenBank/DDBJ whole genome shotgun (WGS) entry which is preliminary data.</text>
</comment>
<accession>A0A261VIW1</accession>
<name>A0A261VIW1_9BORD</name>
<evidence type="ECO:0000256" key="4">
    <source>
        <dbReference type="ARBA" id="ARBA00023159"/>
    </source>
</evidence>
<gene>
    <name evidence="7" type="ORF">CAL24_18155</name>
</gene>
<dbReference type="Pfam" id="PF03466">
    <property type="entry name" value="LysR_substrate"/>
    <property type="match status" value="1"/>
</dbReference>
<dbReference type="EMBL" id="NEVT01000007">
    <property type="protein sequence ID" value="OZI73767.1"/>
    <property type="molecule type" value="Genomic_DNA"/>
</dbReference>
<evidence type="ECO:0000256" key="3">
    <source>
        <dbReference type="ARBA" id="ARBA00023125"/>
    </source>
</evidence>
<dbReference type="AlphaFoldDB" id="A0A261VIW1"/>